<name>A0A1B2DSQ6_9BACL</name>
<evidence type="ECO:0000313" key="2">
    <source>
        <dbReference type="EMBL" id="ANY70748.1"/>
    </source>
</evidence>
<proteinExistence type="predicted"/>
<dbReference type="PANTHER" id="PTHR35339">
    <property type="entry name" value="LINALOOL DEHYDRATASE_ISOMERASE DOMAIN-CONTAINING PROTEIN"/>
    <property type="match status" value="1"/>
</dbReference>
<dbReference type="Pfam" id="PF10022">
    <property type="entry name" value="DUF2264"/>
    <property type="match status" value="1"/>
</dbReference>
<sequence>MRLAEERKYWVSELCRVAEPVLRLLAARELKKTMPVQSAAGQDRSDVTHLEALGRLLCGIAPWLEGSGGADEEEERLRQQYAELSRGAIAAGCDPESPDYMNFAEGYQPIVDTAFLAQAILRAPTELWDKLDAKAQKHVVQAFKLTRSRKPFAMNWLLFSAIIEAALYRMGESDWDPMRIDYALKQHEQWYVGDGAYGDGPSFHFDYYNSFVIQPMLVDIVAAVQGCYEDWDAMHASIKERAKRWAEVQERLISPEGTFPPLGRSLAYRCGAMQSLAQSALLGELPSSVTPAQARCALTAVIRRSLSVPGTFTADGWLTIGFCGSQPNIGEHYISTGSLYLCAAVFLPLGLAAEHPFWSGEPEDWTARKAWSGSFFTIDHALKG</sequence>
<dbReference type="EMBL" id="CP016808">
    <property type="protein sequence ID" value="ANY70748.1"/>
    <property type="molecule type" value="Genomic_DNA"/>
</dbReference>
<dbReference type="PANTHER" id="PTHR35339:SF3">
    <property type="entry name" value="DUF2264 DOMAIN-CONTAINING PROTEIN"/>
    <property type="match status" value="1"/>
</dbReference>
<evidence type="ECO:0000259" key="1">
    <source>
        <dbReference type="Pfam" id="PF10022"/>
    </source>
</evidence>
<protein>
    <recommendedName>
        <fullName evidence="1">DUF2264 domain-containing protein</fullName>
    </recommendedName>
</protein>
<dbReference type="PIRSF" id="PIRSF014753">
    <property type="entry name" value="UCP014753"/>
    <property type="match status" value="1"/>
</dbReference>
<accession>A0A1B2DSQ6</accession>
<dbReference type="InterPro" id="IPR016624">
    <property type="entry name" value="UCP014753"/>
</dbReference>
<organism evidence="2">
    <name type="scientific">Paenibacillus sp. BIHB 4019</name>
    <dbReference type="NCBI Taxonomy" id="1870819"/>
    <lineage>
        <taxon>Bacteria</taxon>
        <taxon>Bacillati</taxon>
        <taxon>Bacillota</taxon>
        <taxon>Bacilli</taxon>
        <taxon>Bacillales</taxon>
        <taxon>Paenibacillaceae</taxon>
        <taxon>Paenibacillus</taxon>
    </lineage>
</organism>
<dbReference type="InterPro" id="IPR049349">
    <property type="entry name" value="DUF2264_N"/>
</dbReference>
<reference evidence="2" key="1">
    <citation type="submission" date="2016-08" db="EMBL/GenBank/DDBJ databases">
        <title>Complete Genome Seqeunce of Paenibacillus sp. BIHB 4019 from tea rhizoplane.</title>
        <authorList>
            <person name="Thakur R."/>
            <person name="Swarnkar M.K."/>
            <person name="Gulati A."/>
        </authorList>
    </citation>
    <scope>NUCLEOTIDE SEQUENCE [LARGE SCALE GENOMIC DNA]</scope>
    <source>
        <strain evidence="2">BIHB4019</strain>
    </source>
</reference>
<gene>
    <name evidence="2" type="ORF">BBD42_14505</name>
</gene>
<dbReference type="AlphaFoldDB" id="A0A1B2DSQ6"/>
<feature type="domain" description="DUF2264" evidence="1">
    <location>
        <begin position="7"/>
        <end position="365"/>
    </location>
</feature>